<dbReference type="InterPro" id="IPR012702">
    <property type="entry name" value="CP_lyase_PhnF"/>
</dbReference>
<dbReference type="InterPro" id="IPR036390">
    <property type="entry name" value="WH_DNA-bd_sf"/>
</dbReference>
<dbReference type="SUPFAM" id="SSF46785">
    <property type="entry name" value="Winged helix' DNA-binding domain"/>
    <property type="match status" value="1"/>
</dbReference>
<dbReference type="RefSeq" id="WP_091136908.1">
    <property type="nucleotide sequence ID" value="NZ_FMVJ01000009.1"/>
</dbReference>
<reference evidence="5 6" key="1">
    <citation type="submission" date="2016-10" db="EMBL/GenBank/DDBJ databases">
        <authorList>
            <person name="de Groot N.N."/>
        </authorList>
    </citation>
    <scope>NUCLEOTIDE SEQUENCE [LARGE SCALE GENOMIC DNA]</scope>
    <source>
        <strain evidence="5 6">CGMCC 1.7666</strain>
    </source>
</reference>
<evidence type="ECO:0000313" key="6">
    <source>
        <dbReference type="Proteomes" id="UP000199569"/>
    </source>
</evidence>
<dbReference type="Pfam" id="PF00392">
    <property type="entry name" value="GntR"/>
    <property type="match status" value="1"/>
</dbReference>
<dbReference type="PANTHER" id="PTHR44846">
    <property type="entry name" value="MANNOSYL-D-GLYCERATE TRANSPORT/METABOLISM SYSTEM REPRESSOR MNGR-RELATED"/>
    <property type="match status" value="1"/>
</dbReference>
<keyword evidence="2" id="KW-0238">DNA-binding</keyword>
<dbReference type="GO" id="GO:0045892">
    <property type="term" value="P:negative regulation of DNA-templated transcription"/>
    <property type="evidence" value="ECO:0007669"/>
    <property type="project" value="TreeGrafter"/>
</dbReference>
<keyword evidence="1" id="KW-0805">Transcription regulation</keyword>
<dbReference type="NCBIfam" id="TIGR02325">
    <property type="entry name" value="C_P_lyase_phnF"/>
    <property type="match status" value="1"/>
</dbReference>
<name>A0A1G5KGR7_9HYPH</name>
<dbReference type="SMART" id="SM00345">
    <property type="entry name" value="HTH_GNTR"/>
    <property type="match status" value="1"/>
</dbReference>
<dbReference type="Pfam" id="PF07702">
    <property type="entry name" value="UTRA"/>
    <property type="match status" value="1"/>
</dbReference>
<sequence length="252" mass="27558">MTKRTHRDPTASDPLDRGAGLTAWRQIADRIEADIAGGLFKPGEKLPGEMQFAQRFGVNRHTVRRALGTLAARGLVRATQGGGTFVEFKPLPYTIGRKTRFSELMAKAGREARGELIGSAETVAAADIAEALGIETGSPVLELVTLHRADEVPISMARTWLPLPRFAGIDATYRQTGSLTRAFARHEISDYSRLSTRISARIANAEEAAHLELSRGRVLLVIDSINVNQHGHRIQATRSLFSADRVDLVIDQ</sequence>
<gene>
    <name evidence="5" type="ORF">SAMN02927923_03292</name>
</gene>
<dbReference type="GO" id="GO:0003700">
    <property type="term" value="F:DNA-binding transcription factor activity"/>
    <property type="evidence" value="ECO:0007669"/>
    <property type="project" value="InterPro"/>
</dbReference>
<dbReference type="SUPFAM" id="SSF64288">
    <property type="entry name" value="Chorismate lyase-like"/>
    <property type="match status" value="1"/>
</dbReference>
<dbReference type="OrthoDB" id="9800645at2"/>
<dbReference type="EMBL" id="FMVJ01000009">
    <property type="protein sequence ID" value="SCY99238.1"/>
    <property type="molecule type" value="Genomic_DNA"/>
</dbReference>
<proteinExistence type="predicted"/>
<dbReference type="InterPro" id="IPR028978">
    <property type="entry name" value="Chorismate_lyase_/UTRA_dom_sf"/>
</dbReference>
<keyword evidence="6" id="KW-1185">Reference proteome</keyword>
<dbReference type="GO" id="GO:0003677">
    <property type="term" value="F:DNA binding"/>
    <property type="evidence" value="ECO:0007669"/>
    <property type="project" value="UniProtKB-KW"/>
</dbReference>
<dbReference type="PRINTS" id="PR00035">
    <property type="entry name" value="HTHGNTR"/>
</dbReference>
<organism evidence="5 6">
    <name type="scientific">Microvirga guangxiensis</name>
    <dbReference type="NCBI Taxonomy" id="549386"/>
    <lineage>
        <taxon>Bacteria</taxon>
        <taxon>Pseudomonadati</taxon>
        <taxon>Pseudomonadota</taxon>
        <taxon>Alphaproteobacteria</taxon>
        <taxon>Hyphomicrobiales</taxon>
        <taxon>Methylobacteriaceae</taxon>
        <taxon>Microvirga</taxon>
    </lineage>
</organism>
<dbReference type="InterPro" id="IPR000524">
    <property type="entry name" value="Tscrpt_reg_HTH_GntR"/>
</dbReference>
<dbReference type="PROSITE" id="PS50949">
    <property type="entry name" value="HTH_GNTR"/>
    <property type="match status" value="1"/>
</dbReference>
<dbReference type="AlphaFoldDB" id="A0A1G5KGR7"/>
<dbReference type="STRING" id="549386.SAMN02927923_03292"/>
<accession>A0A1G5KGR7</accession>
<evidence type="ECO:0000256" key="3">
    <source>
        <dbReference type="ARBA" id="ARBA00023163"/>
    </source>
</evidence>
<evidence type="ECO:0000256" key="2">
    <source>
        <dbReference type="ARBA" id="ARBA00023125"/>
    </source>
</evidence>
<dbReference type="InterPro" id="IPR036388">
    <property type="entry name" value="WH-like_DNA-bd_sf"/>
</dbReference>
<dbReference type="InterPro" id="IPR011663">
    <property type="entry name" value="UTRA"/>
</dbReference>
<evidence type="ECO:0000259" key="4">
    <source>
        <dbReference type="PROSITE" id="PS50949"/>
    </source>
</evidence>
<protein>
    <submittedName>
        <fullName evidence="5">GntR family transcriptional regulator, phosphonate transport system regulatory protein</fullName>
    </submittedName>
</protein>
<dbReference type="InterPro" id="IPR050679">
    <property type="entry name" value="Bact_HTH_transcr_reg"/>
</dbReference>
<keyword evidence="3" id="KW-0804">Transcription</keyword>
<dbReference type="CDD" id="cd07377">
    <property type="entry name" value="WHTH_GntR"/>
    <property type="match status" value="1"/>
</dbReference>
<dbReference type="PANTHER" id="PTHR44846:SF1">
    <property type="entry name" value="MANNOSYL-D-GLYCERATE TRANSPORT_METABOLISM SYSTEM REPRESSOR MNGR-RELATED"/>
    <property type="match status" value="1"/>
</dbReference>
<dbReference type="Gene3D" id="3.40.1410.10">
    <property type="entry name" value="Chorismate lyase-like"/>
    <property type="match status" value="1"/>
</dbReference>
<evidence type="ECO:0000313" key="5">
    <source>
        <dbReference type="EMBL" id="SCY99238.1"/>
    </source>
</evidence>
<dbReference type="Proteomes" id="UP000199569">
    <property type="component" value="Unassembled WGS sequence"/>
</dbReference>
<dbReference type="SMART" id="SM00866">
    <property type="entry name" value="UTRA"/>
    <property type="match status" value="1"/>
</dbReference>
<evidence type="ECO:0000256" key="1">
    <source>
        <dbReference type="ARBA" id="ARBA00023015"/>
    </source>
</evidence>
<dbReference type="Gene3D" id="1.10.10.10">
    <property type="entry name" value="Winged helix-like DNA-binding domain superfamily/Winged helix DNA-binding domain"/>
    <property type="match status" value="1"/>
</dbReference>
<feature type="domain" description="HTH gntR-type" evidence="4">
    <location>
        <begin position="21"/>
        <end position="89"/>
    </location>
</feature>